<keyword evidence="3" id="KW-1185">Reference proteome</keyword>
<protein>
    <submittedName>
        <fullName evidence="2">Uncharacterized protein</fullName>
    </submittedName>
</protein>
<evidence type="ECO:0000313" key="2">
    <source>
        <dbReference type="EMBL" id="AWB32440.1"/>
    </source>
</evidence>
<organism evidence="2 3">
    <name type="scientific">Orrella marina</name>
    <dbReference type="NCBI Taxonomy" id="2163011"/>
    <lineage>
        <taxon>Bacteria</taxon>
        <taxon>Pseudomonadati</taxon>
        <taxon>Pseudomonadota</taxon>
        <taxon>Betaproteobacteria</taxon>
        <taxon>Burkholderiales</taxon>
        <taxon>Alcaligenaceae</taxon>
        <taxon>Orrella</taxon>
    </lineage>
</organism>
<keyword evidence="1" id="KW-1133">Transmembrane helix</keyword>
<proteinExistence type="predicted"/>
<sequence length="71" mass="7997">MQEVRQRPLFLAQYLFRFEALCMWSGAVVWCCGLVLWSGAVVWCCGLVHVGRYIMAGTSGHEMDAVARSRS</sequence>
<keyword evidence="1" id="KW-0812">Transmembrane</keyword>
<reference evidence="2 3" key="1">
    <citation type="submission" date="2018-04" db="EMBL/GenBank/DDBJ databases">
        <title>Bordetella sp. HZ20 isolated from seawater.</title>
        <authorList>
            <person name="Sun C."/>
        </authorList>
    </citation>
    <scope>NUCLEOTIDE SEQUENCE [LARGE SCALE GENOMIC DNA]</scope>
    <source>
        <strain evidence="2 3">HZ20</strain>
    </source>
</reference>
<dbReference type="EMBL" id="CP028901">
    <property type="protein sequence ID" value="AWB32440.1"/>
    <property type="molecule type" value="Genomic_DNA"/>
</dbReference>
<dbReference type="AlphaFoldDB" id="A0A2R4XF70"/>
<keyword evidence="1" id="KW-0472">Membrane</keyword>
<evidence type="ECO:0000256" key="1">
    <source>
        <dbReference type="SAM" id="Phobius"/>
    </source>
</evidence>
<dbReference type="Proteomes" id="UP000244571">
    <property type="component" value="Chromosome"/>
</dbReference>
<dbReference type="KEGG" id="boz:DBV39_00510"/>
<evidence type="ECO:0000313" key="3">
    <source>
        <dbReference type="Proteomes" id="UP000244571"/>
    </source>
</evidence>
<feature type="transmembrane region" description="Helical" evidence="1">
    <location>
        <begin position="21"/>
        <end position="43"/>
    </location>
</feature>
<accession>A0A2R4XF70</accession>
<gene>
    <name evidence="2" type="ORF">DBV39_00510</name>
</gene>
<name>A0A2R4XF70_9BURK</name>